<dbReference type="Proteomes" id="UP000319848">
    <property type="component" value="Unassembled WGS sequence"/>
</dbReference>
<keyword evidence="1" id="KW-0472">Membrane</keyword>
<gene>
    <name evidence="2" type="ORF">IP98_02360</name>
</gene>
<keyword evidence="1" id="KW-0812">Transmembrane</keyword>
<name>V6S294_9FLAO</name>
<dbReference type="EMBL" id="VLKQ01000011">
    <property type="protein sequence ID" value="TWI10143.1"/>
    <property type="molecule type" value="Genomic_DNA"/>
</dbReference>
<reference evidence="2 3" key="1">
    <citation type="journal article" date="2015" name="Stand. Genomic Sci.">
        <title>Genomic Encyclopedia of Bacterial and Archaeal Type Strains, Phase III: the genomes of soil and plant-associated and newly described type strains.</title>
        <authorList>
            <person name="Whitman W.B."/>
            <person name="Woyke T."/>
            <person name="Klenk H.P."/>
            <person name="Zhou Y."/>
            <person name="Lilburn T.G."/>
            <person name="Beck B.J."/>
            <person name="De Vos P."/>
            <person name="Vandamme P."/>
            <person name="Eisen J.A."/>
            <person name="Garrity G."/>
            <person name="Hugenholtz P."/>
            <person name="Kyrpides N.C."/>
        </authorList>
    </citation>
    <scope>NUCLEOTIDE SEQUENCE [LARGE SCALE GENOMIC DNA]</scope>
    <source>
        <strain evidence="2 3">CGMCC 1.7270</strain>
    </source>
</reference>
<sequence>MEPKVNKLLSYILFFFSLTVFSQTESEIVVDTTVQFVTTDKSALPKTEKEDYEIYQDNDSIVSKSFREDFQKNYQSEEFRYQPVLKDTSRWDNFKAWLAYWLDRIFSFGGEGNASVFEIILKTIAVLIVLFVVYLIVKAIINKEGGWIFGKSSKKKITTTEFSEEDIHSIDFRTIIDKSKAANNHRLSIRYYYLWLLKRMSDNGIIEWDIEKTNSDYLYEIKRTALKEDFQYLSYIYDYSWYGEFTIDDALFAKAEKAFVKTINSI</sequence>
<proteinExistence type="predicted"/>
<protein>
    <recommendedName>
        <fullName evidence="4">DUF4129 domain-containing protein</fullName>
    </recommendedName>
</protein>
<evidence type="ECO:0000313" key="2">
    <source>
        <dbReference type="EMBL" id="TWI10143.1"/>
    </source>
</evidence>
<comment type="caution">
    <text evidence="2">The sequence shown here is derived from an EMBL/GenBank/DDBJ whole genome shotgun (WGS) entry which is preliminary data.</text>
</comment>
<dbReference type="STRING" id="1341154.FCR2A7T_08250"/>
<dbReference type="AlphaFoldDB" id="V6S294"/>
<feature type="transmembrane region" description="Helical" evidence="1">
    <location>
        <begin position="119"/>
        <end position="141"/>
    </location>
</feature>
<keyword evidence="1" id="KW-1133">Transmembrane helix</keyword>
<keyword evidence="3" id="KW-1185">Reference proteome</keyword>
<organism evidence="2 3">
    <name type="scientific">Flavobacterium cauense R2A-7</name>
    <dbReference type="NCBI Taxonomy" id="1341154"/>
    <lineage>
        <taxon>Bacteria</taxon>
        <taxon>Pseudomonadati</taxon>
        <taxon>Bacteroidota</taxon>
        <taxon>Flavobacteriia</taxon>
        <taxon>Flavobacteriales</taxon>
        <taxon>Flavobacteriaceae</taxon>
        <taxon>Flavobacterium</taxon>
    </lineage>
</organism>
<accession>V6S294</accession>
<evidence type="ECO:0000256" key="1">
    <source>
        <dbReference type="SAM" id="Phobius"/>
    </source>
</evidence>
<evidence type="ECO:0008006" key="4">
    <source>
        <dbReference type="Google" id="ProtNLM"/>
    </source>
</evidence>
<evidence type="ECO:0000313" key="3">
    <source>
        <dbReference type="Proteomes" id="UP000319848"/>
    </source>
</evidence>